<dbReference type="InterPro" id="IPR014776">
    <property type="entry name" value="4pyrrole_Mease_sub2"/>
</dbReference>
<dbReference type="GO" id="GO:0017183">
    <property type="term" value="P:protein histidyl modification to diphthamide"/>
    <property type="evidence" value="ECO:0007669"/>
    <property type="project" value="InterPro"/>
</dbReference>
<keyword evidence="1" id="KW-0489">Methyltransferase</keyword>
<keyword evidence="2" id="KW-1185">Reference proteome</keyword>
<evidence type="ECO:0000313" key="1">
    <source>
        <dbReference type="EMBL" id="KAK0459345.1"/>
    </source>
</evidence>
<dbReference type="PANTHER" id="PTHR10882">
    <property type="entry name" value="DIPHTHINE SYNTHASE"/>
    <property type="match status" value="1"/>
</dbReference>
<organism evidence="1 2">
    <name type="scientific">Armillaria tabescens</name>
    <name type="common">Ringless honey mushroom</name>
    <name type="synonym">Agaricus tabescens</name>
    <dbReference type="NCBI Taxonomy" id="1929756"/>
    <lineage>
        <taxon>Eukaryota</taxon>
        <taxon>Fungi</taxon>
        <taxon>Dikarya</taxon>
        <taxon>Basidiomycota</taxon>
        <taxon>Agaricomycotina</taxon>
        <taxon>Agaricomycetes</taxon>
        <taxon>Agaricomycetidae</taxon>
        <taxon>Agaricales</taxon>
        <taxon>Marasmiineae</taxon>
        <taxon>Physalacriaceae</taxon>
        <taxon>Desarmillaria</taxon>
    </lineage>
</organism>
<dbReference type="InterPro" id="IPR035996">
    <property type="entry name" value="4pyrrol_Methylase_sf"/>
</dbReference>
<sequence>MRTGWTPLSVVLVPVTRNVGCVDVSIGWHESRKRMIVIHYNISWADVCKEAFYEQLLILADRETCRKRRAMKYWLLQTVVRDPFRATTHTDVILRARTLGNVIHNVSIMNAVGTCYLQLYNFCQTTSLVFFTDPWNPDSLYDTTKENADLDLSTLVLLDIKAKKQSEANLARCQNIYERPRYMSIRQAVSQLIESESLRRTGTLSPDTTTLVIALSCVVGGSDNKSIISCTLTGLVNLAEDAFGDPLHNLVIVDKQLSPSRGRVYGCALD</sequence>
<protein>
    <submittedName>
        <fullName evidence="1">Tetrapyrrole methylase</fullName>
    </submittedName>
</protein>
<dbReference type="PANTHER" id="PTHR10882:SF0">
    <property type="entry name" value="DIPHTHINE METHYL ESTER SYNTHASE"/>
    <property type="match status" value="1"/>
</dbReference>
<dbReference type="InterPro" id="IPR004551">
    <property type="entry name" value="Dphthn_synthase"/>
</dbReference>
<accession>A0AA39KG59</accession>
<gene>
    <name evidence="1" type="ORF">EV420DRAFT_1642313</name>
</gene>
<dbReference type="GeneID" id="85360889"/>
<dbReference type="GO" id="GO:0008168">
    <property type="term" value="F:methyltransferase activity"/>
    <property type="evidence" value="ECO:0007669"/>
    <property type="project" value="UniProtKB-KW"/>
</dbReference>
<dbReference type="SUPFAM" id="SSF53790">
    <property type="entry name" value="Tetrapyrrole methylase"/>
    <property type="match status" value="1"/>
</dbReference>
<dbReference type="RefSeq" id="XP_060331571.1">
    <property type="nucleotide sequence ID" value="XM_060477341.1"/>
</dbReference>
<reference evidence="1" key="1">
    <citation type="submission" date="2023-06" db="EMBL/GenBank/DDBJ databases">
        <authorList>
            <consortium name="Lawrence Berkeley National Laboratory"/>
            <person name="Ahrendt S."/>
            <person name="Sahu N."/>
            <person name="Indic B."/>
            <person name="Wong-Bajracharya J."/>
            <person name="Merenyi Z."/>
            <person name="Ke H.-M."/>
            <person name="Monk M."/>
            <person name="Kocsube S."/>
            <person name="Drula E."/>
            <person name="Lipzen A."/>
            <person name="Balint B."/>
            <person name="Henrissat B."/>
            <person name="Andreopoulos B."/>
            <person name="Martin F.M."/>
            <person name="Harder C.B."/>
            <person name="Rigling D."/>
            <person name="Ford K.L."/>
            <person name="Foster G.D."/>
            <person name="Pangilinan J."/>
            <person name="Papanicolaou A."/>
            <person name="Barry K."/>
            <person name="LaButti K."/>
            <person name="Viragh M."/>
            <person name="Koriabine M."/>
            <person name="Yan M."/>
            <person name="Riley R."/>
            <person name="Champramary S."/>
            <person name="Plett K.L."/>
            <person name="Tsai I.J."/>
            <person name="Slot J."/>
            <person name="Sipos G."/>
            <person name="Plett J."/>
            <person name="Nagy L.G."/>
            <person name="Grigoriev I.V."/>
        </authorList>
    </citation>
    <scope>NUCLEOTIDE SEQUENCE</scope>
    <source>
        <strain evidence="1">CCBAS 213</strain>
    </source>
</reference>
<proteinExistence type="predicted"/>
<dbReference type="Proteomes" id="UP001175211">
    <property type="component" value="Unassembled WGS sequence"/>
</dbReference>
<dbReference type="NCBIfam" id="TIGR00522">
    <property type="entry name" value="dph5"/>
    <property type="match status" value="1"/>
</dbReference>
<dbReference type="GO" id="GO:0032259">
    <property type="term" value="P:methylation"/>
    <property type="evidence" value="ECO:0007669"/>
    <property type="project" value="UniProtKB-KW"/>
</dbReference>
<keyword evidence="1" id="KW-0808">Transferase</keyword>
<dbReference type="AlphaFoldDB" id="A0AA39KG59"/>
<dbReference type="EMBL" id="JAUEPS010000015">
    <property type="protein sequence ID" value="KAK0459345.1"/>
    <property type="molecule type" value="Genomic_DNA"/>
</dbReference>
<comment type="caution">
    <text evidence="1">The sequence shown here is derived from an EMBL/GenBank/DDBJ whole genome shotgun (WGS) entry which is preliminary data.</text>
</comment>
<evidence type="ECO:0000313" key="2">
    <source>
        <dbReference type="Proteomes" id="UP001175211"/>
    </source>
</evidence>
<dbReference type="Gene3D" id="3.30.950.10">
    <property type="entry name" value="Methyltransferase, Cobalt-precorrin-4 Transmethylase, Domain 2"/>
    <property type="match status" value="1"/>
</dbReference>
<name>A0AA39KG59_ARMTA</name>